<reference evidence="2 3" key="1">
    <citation type="submission" date="2019-02" db="EMBL/GenBank/DDBJ databases">
        <title>Emended description of the genus Rhodopseudomonas and description of Rhodopseudomonas albus sp. nov., a non-phototrophic, heavy-metal-tolerant bacterium isolated from garden soil.</title>
        <authorList>
            <person name="Bao Z."/>
            <person name="Cao W.W."/>
            <person name="Sato Y."/>
            <person name="Nishizawa T."/>
            <person name="Zhao J."/>
            <person name="Guo Y."/>
            <person name="Ohta H."/>
        </authorList>
    </citation>
    <scope>NUCLEOTIDE SEQUENCE [LARGE SCALE GENOMIC DNA]</scope>
    <source>
        <strain evidence="2 3">SK50-23</strain>
    </source>
</reference>
<organism evidence="2 3">
    <name type="scientific">Tardiphaga alba</name>
    <dbReference type="NCBI Taxonomy" id="340268"/>
    <lineage>
        <taxon>Bacteria</taxon>
        <taxon>Pseudomonadati</taxon>
        <taxon>Pseudomonadota</taxon>
        <taxon>Alphaproteobacteria</taxon>
        <taxon>Hyphomicrobiales</taxon>
        <taxon>Nitrobacteraceae</taxon>
        <taxon>Tardiphaga</taxon>
    </lineage>
</organism>
<protein>
    <submittedName>
        <fullName evidence="2">Uncharacterized protein</fullName>
    </submittedName>
</protein>
<accession>A0ABX8A4H0</accession>
<evidence type="ECO:0000313" key="3">
    <source>
        <dbReference type="Proteomes" id="UP000682843"/>
    </source>
</evidence>
<keyword evidence="3" id="KW-1185">Reference proteome</keyword>
<evidence type="ECO:0000256" key="1">
    <source>
        <dbReference type="SAM" id="MobiDB-lite"/>
    </source>
</evidence>
<dbReference type="RefSeq" id="WP_211913874.1">
    <property type="nucleotide sequence ID" value="NZ_CP036498.1"/>
</dbReference>
<dbReference type="Proteomes" id="UP000682843">
    <property type="component" value="Chromosome"/>
</dbReference>
<gene>
    <name evidence="2" type="ORF">RPMA_05065</name>
</gene>
<evidence type="ECO:0000313" key="2">
    <source>
        <dbReference type="EMBL" id="QUS38282.1"/>
    </source>
</evidence>
<feature type="compositionally biased region" description="Polar residues" evidence="1">
    <location>
        <begin position="1"/>
        <end position="15"/>
    </location>
</feature>
<dbReference type="EMBL" id="CP036498">
    <property type="protein sequence ID" value="QUS38282.1"/>
    <property type="molecule type" value="Genomic_DNA"/>
</dbReference>
<name>A0ABX8A4H0_9BRAD</name>
<feature type="region of interest" description="Disordered" evidence="1">
    <location>
        <begin position="1"/>
        <end position="21"/>
    </location>
</feature>
<sequence length="108" mass="11567">MSITASSRVSPTTSHPMRRAGDIVIERDAPQTSQALTPTEPVARTIPASLRSVRPDASFIAHLIATAEQVPQTRNLRRAEIVDVEAAYRKAAGVYAAGAATNRMTRVA</sequence>
<proteinExistence type="predicted"/>